<dbReference type="InterPro" id="IPR011129">
    <property type="entry name" value="CSD"/>
</dbReference>
<dbReference type="InterPro" id="IPR002059">
    <property type="entry name" value="CSP_DNA-bd"/>
</dbReference>
<dbReference type="Gene3D" id="2.40.50.140">
    <property type="entry name" value="Nucleic acid-binding proteins"/>
    <property type="match status" value="1"/>
</dbReference>
<comment type="caution">
    <text evidence="3">The sequence shown here is derived from an EMBL/GenBank/DDBJ whole genome shotgun (WGS) entry which is preliminary data.</text>
</comment>
<accession>A0A0A2V452</accession>
<dbReference type="PRINTS" id="PR00050">
    <property type="entry name" value="COLDSHOCK"/>
</dbReference>
<dbReference type="HOGENOM" id="CLU_1229742_0_0_1"/>
<organism evidence="3 4">
    <name type="scientific">Beauveria bassiana D1-5</name>
    <dbReference type="NCBI Taxonomy" id="1245745"/>
    <lineage>
        <taxon>Eukaryota</taxon>
        <taxon>Fungi</taxon>
        <taxon>Dikarya</taxon>
        <taxon>Ascomycota</taxon>
        <taxon>Pezizomycotina</taxon>
        <taxon>Sordariomycetes</taxon>
        <taxon>Hypocreomycetidae</taxon>
        <taxon>Hypocreales</taxon>
        <taxon>Cordycipitaceae</taxon>
        <taxon>Beauveria</taxon>
    </lineage>
</organism>
<dbReference type="InterPro" id="IPR012340">
    <property type="entry name" value="NA-bd_OB-fold"/>
</dbReference>
<dbReference type="PROSITE" id="PS51857">
    <property type="entry name" value="CSD_2"/>
    <property type="match status" value="1"/>
</dbReference>
<evidence type="ECO:0000256" key="1">
    <source>
        <dbReference type="SAM" id="MobiDB-lite"/>
    </source>
</evidence>
<gene>
    <name evidence="3" type="ORF">BBAD15_g12559</name>
</gene>
<proteinExistence type="predicted"/>
<dbReference type="Proteomes" id="UP000030106">
    <property type="component" value="Unassembled WGS sequence"/>
</dbReference>
<evidence type="ECO:0000259" key="2">
    <source>
        <dbReference type="PROSITE" id="PS51857"/>
    </source>
</evidence>
<feature type="region of interest" description="Disordered" evidence="1">
    <location>
        <begin position="33"/>
        <end position="105"/>
    </location>
</feature>
<evidence type="ECO:0000313" key="4">
    <source>
        <dbReference type="Proteomes" id="UP000030106"/>
    </source>
</evidence>
<name>A0A0A2V452_BEABA</name>
<feature type="region of interest" description="Disordered" evidence="1">
    <location>
        <begin position="188"/>
        <end position="225"/>
    </location>
</feature>
<dbReference type="GO" id="GO:0003676">
    <property type="term" value="F:nucleic acid binding"/>
    <property type="evidence" value="ECO:0007669"/>
    <property type="project" value="InterPro"/>
</dbReference>
<evidence type="ECO:0000313" key="3">
    <source>
        <dbReference type="EMBL" id="KGQ02233.1"/>
    </source>
</evidence>
<dbReference type="AlphaFoldDB" id="A0A0A2V452"/>
<sequence length="225" mass="25157">MPDDGSKDLFAHYSEIRSEGYKSLQENQRVTFEVGTGPKGPSAKNIKLVDQGDAQRRQDEQRVDDGLPHHARLREARVGRAQRARLDEGAQQVDRRDADDGHGQLDLEDAGVDVAEPFRLVRVALQAQARHEGLVAADDHHHQQVRDHHHVDQAQHQQHDFHFAEAVGVRQQMPEFLQEQHHVDALGDDQSQIERQLQPARAENQAGQQAKTGRGVGGHDGGEPL</sequence>
<dbReference type="SUPFAM" id="SSF50249">
    <property type="entry name" value="Nucleic acid-binding proteins"/>
    <property type="match status" value="1"/>
</dbReference>
<feature type="domain" description="CSD" evidence="2">
    <location>
        <begin position="1"/>
        <end position="48"/>
    </location>
</feature>
<dbReference type="EMBL" id="ANFO01001732">
    <property type="protein sequence ID" value="KGQ02233.1"/>
    <property type="molecule type" value="Genomic_DNA"/>
</dbReference>
<dbReference type="SMART" id="SM00357">
    <property type="entry name" value="CSP"/>
    <property type="match status" value="1"/>
</dbReference>
<feature type="compositionally biased region" description="Basic and acidic residues" evidence="1">
    <location>
        <begin position="53"/>
        <end position="105"/>
    </location>
</feature>
<dbReference type="Pfam" id="PF00313">
    <property type="entry name" value="CSD"/>
    <property type="match status" value="1"/>
</dbReference>
<protein>
    <submittedName>
        <fullName evidence="3">Cold shock-like protein CspA</fullName>
    </submittedName>
</protein>
<reference evidence="3 4" key="1">
    <citation type="submission" date="2012-10" db="EMBL/GenBank/DDBJ databases">
        <title>Genome sequencing and analysis of entomopathogenic fungi Beauveria bassiana D1-5.</title>
        <authorList>
            <person name="Li Q."/>
            <person name="Wang L."/>
            <person name="Zhang Z."/>
            <person name="Wang Q."/>
            <person name="Ren J."/>
            <person name="Wang M."/>
            <person name="Xu W."/>
            <person name="Wang J."/>
            <person name="Lu Y."/>
            <person name="Du Q."/>
            <person name="Sun Z."/>
        </authorList>
    </citation>
    <scope>NUCLEOTIDE SEQUENCE [LARGE SCALE GENOMIC DNA]</scope>
    <source>
        <strain evidence="3 4">D1-5</strain>
    </source>
</reference>